<organism evidence="3 4">
    <name type="scientific">Suttonella indologenes</name>
    <dbReference type="NCBI Taxonomy" id="13276"/>
    <lineage>
        <taxon>Bacteria</taxon>
        <taxon>Pseudomonadati</taxon>
        <taxon>Pseudomonadota</taxon>
        <taxon>Gammaproteobacteria</taxon>
        <taxon>Cardiobacteriales</taxon>
        <taxon>Cardiobacteriaceae</taxon>
        <taxon>Suttonella</taxon>
    </lineage>
</organism>
<keyword evidence="3" id="KW-0378">Hydrolase</keyword>
<name>A0A380N287_9GAMM</name>
<evidence type="ECO:0000256" key="1">
    <source>
        <dbReference type="ARBA" id="ARBA00008950"/>
    </source>
</evidence>
<sequence length="213" mass="25071">MLSWRKHSKGFAVRLFFTSDTHFFHRNIIKYCQRPFASPEEMNRAIISIWNRQVQKGERVYHLGDVSFGGLAETYRVLAELNGEICLLRGNHDDALADDPYLRERFVWIKDYHELNWNGRRIVLCHYPLAQWRDAQRGAWHLYGHTHGSIALPGAALDVGIDAQPEFRLWTQEEIIRRLSRKAALPYPGKPHYPQRRFDQDWQLLSQEDTPSC</sequence>
<protein>
    <submittedName>
        <fullName evidence="3">Predicted phosphoesterase or phosphohydrolase</fullName>
    </submittedName>
</protein>
<proteinExistence type="inferred from homology"/>
<evidence type="ECO:0000313" key="4">
    <source>
        <dbReference type="Proteomes" id="UP000254575"/>
    </source>
</evidence>
<dbReference type="SUPFAM" id="SSF56300">
    <property type="entry name" value="Metallo-dependent phosphatases"/>
    <property type="match status" value="1"/>
</dbReference>
<comment type="similarity">
    <text evidence="1">Belongs to the metallophosphoesterase superfamily. YfcE family.</text>
</comment>
<dbReference type="Proteomes" id="UP000254575">
    <property type="component" value="Unassembled WGS sequence"/>
</dbReference>
<dbReference type="InterPro" id="IPR029052">
    <property type="entry name" value="Metallo-depent_PP-like"/>
</dbReference>
<dbReference type="AlphaFoldDB" id="A0A380N287"/>
<evidence type="ECO:0000313" key="3">
    <source>
        <dbReference type="EMBL" id="SUO98594.1"/>
    </source>
</evidence>
<accession>A0A380N287</accession>
<dbReference type="GO" id="GO:0016787">
    <property type="term" value="F:hydrolase activity"/>
    <property type="evidence" value="ECO:0007669"/>
    <property type="project" value="UniProtKB-KW"/>
</dbReference>
<keyword evidence="4" id="KW-1185">Reference proteome</keyword>
<dbReference type="InterPro" id="IPR024654">
    <property type="entry name" value="Calcineurin-like_PHP_lpxH"/>
</dbReference>
<evidence type="ECO:0000259" key="2">
    <source>
        <dbReference type="Pfam" id="PF12850"/>
    </source>
</evidence>
<gene>
    <name evidence="3" type="ORF">NCTC10717_02349</name>
</gene>
<dbReference type="Pfam" id="PF12850">
    <property type="entry name" value="Metallophos_2"/>
    <property type="match status" value="1"/>
</dbReference>
<dbReference type="RefSeq" id="WP_245888198.1">
    <property type="nucleotide sequence ID" value="NZ_UHIA01000004.1"/>
</dbReference>
<feature type="domain" description="Calcineurin-like phosphoesterase" evidence="2">
    <location>
        <begin position="15"/>
        <end position="147"/>
    </location>
</feature>
<reference evidence="3 4" key="1">
    <citation type="submission" date="2018-06" db="EMBL/GenBank/DDBJ databases">
        <authorList>
            <consortium name="Pathogen Informatics"/>
            <person name="Doyle S."/>
        </authorList>
    </citation>
    <scope>NUCLEOTIDE SEQUENCE [LARGE SCALE GENOMIC DNA]</scope>
    <source>
        <strain evidence="3 4">NCTC10717</strain>
    </source>
</reference>
<dbReference type="EMBL" id="UHIA01000004">
    <property type="protein sequence ID" value="SUO98594.1"/>
    <property type="molecule type" value="Genomic_DNA"/>
</dbReference>
<dbReference type="Gene3D" id="3.60.21.10">
    <property type="match status" value="1"/>
</dbReference>